<protein>
    <submittedName>
        <fullName evidence="2">Uncharacterized protein</fullName>
    </submittedName>
</protein>
<proteinExistence type="predicted"/>
<dbReference type="Proteomes" id="UP000177376">
    <property type="component" value="Unassembled WGS sequence"/>
</dbReference>
<feature type="transmembrane region" description="Helical" evidence="1">
    <location>
        <begin position="36"/>
        <end position="60"/>
    </location>
</feature>
<dbReference type="AlphaFoldDB" id="A0A1G1YHJ9"/>
<keyword evidence="1" id="KW-0812">Transmembrane</keyword>
<feature type="transmembrane region" description="Helical" evidence="1">
    <location>
        <begin position="81"/>
        <end position="97"/>
    </location>
</feature>
<accession>A0A1G1YHJ9</accession>
<organism evidence="2 3">
    <name type="scientific">Candidatus Buchananbacteria bacterium RIFCSPLOWO2_01_FULL_39_33</name>
    <dbReference type="NCBI Taxonomy" id="1797543"/>
    <lineage>
        <taxon>Bacteria</taxon>
        <taxon>Candidatus Buchananiibacteriota</taxon>
    </lineage>
</organism>
<evidence type="ECO:0000313" key="2">
    <source>
        <dbReference type="EMBL" id="OGY51789.1"/>
    </source>
</evidence>
<feature type="transmembrane region" description="Helical" evidence="1">
    <location>
        <begin position="103"/>
        <end position="122"/>
    </location>
</feature>
<evidence type="ECO:0000313" key="3">
    <source>
        <dbReference type="Proteomes" id="UP000177376"/>
    </source>
</evidence>
<sequence length="126" mass="14644">MNIKQLLTVVLIATAVFWLVWLLALSQIDPFDTDLFGLVLFYLTFFFSLLGTFFLTSFAYRKIFNKFSLEYNIVGLSFRQSFFLALLVVSLLMLQGIKMLNMINALLLVAAVVILEFFFLSYKRRI</sequence>
<comment type="caution">
    <text evidence="2">The sequence shown here is derived from an EMBL/GenBank/DDBJ whole genome shotgun (WGS) entry which is preliminary data.</text>
</comment>
<evidence type="ECO:0000256" key="1">
    <source>
        <dbReference type="SAM" id="Phobius"/>
    </source>
</evidence>
<gene>
    <name evidence="2" type="ORF">A3A02_04135</name>
</gene>
<dbReference type="EMBL" id="MHIM01000031">
    <property type="protein sequence ID" value="OGY51789.1"/>
    <property type="molecule type" value="Genomic_DNA"/>
</dbReference>
<reference evidence="2 3" key="1">
    <citation type="journal article" date="2016" name="Nat. Commun.">
        <title>Thousands of microbial genomes shed light on interconnected biogeochemical processes in an aquifer system.</title>
        <authorList>
            <person name="Anantharaman K."/>
            <person name="Brown C.T."/>
            <person name="Hug L.A."/>
            <person name="Sharon I."/>
            <person name="Castelle C.J."/>
            <person name="Probst A.J."/>
            <person name="Thomas B.C."/>
            <person name="Singh A."/>
            <person name="Wilkins M.J."/>
            <person name="Karaoz U."/>
            <person name="Brodie E.L."/>
            <person name="Williams K.H."/>
            <person name="Hubbard S.S."/>
            <person name="Banfield J.F."/>
        </authorList>
    </citation>
    <scope>NUCLEOTIDE SEQUENCE [LARGE SCALE GENOMIC DNA]</scope>
</reference>
<keyword evidence="1" id="KW-1133">Transmembrane helix</keyword>
<keyword evidence="1" id="KW-0472">Membrane</keyword>
<name>A0A1G1YHJ9_9BACT</name>